<dbReference type="OrthoDB" id="10052340at2759"/>
<keyword evidence="1" id="KW-1133">Transmembrane helix</keyword>
<evidence type="ECO:0000313" key="5">
    <source>
        <dbReference type="Proteomes" id="UP000663873"/>
    </source>
</evidence>
<keyword evidence="1" id="KW-0812">Transmembrane</keyword>
<dbReference type="Proteomes" id="UP000663873">
    <property type="component" value="Unassembled WGS sequence"/>
</dbReference>
<evidence type="ECO:0000256" key="1">
    <source>
        <dbReference type="SAM" id="Phobius"/>
    </source>
</evidence>
<organism evidence="2 4">
    <name type="scientific">Rotaria socialis</name>
    <dbReference type="NCBI Taxonomy" id="392032"/>
    <lineage>
        <taxon>Eukaryota</taxon>
        <taxon>Metazoa</taxon>
        <taxon>Spiralia</taxon>
        <taxon>Gnathifera</taxon>
        <taxon>Rotifera</taxon>
        <taxon>Eurotatoria</taxon>
        <taxon>Bdelloidea</taxon>
        <taxon>Philodinida</taxon>
        <taxon>Philodinidae</taxon>
        <taxon>Rotaria</taxon>
    </lineage>
</organism>
<dbReference type="Gene3D" id="3.90.176.10">
    <property type="entry name" value="Toxin ADP-ribosyltransferase, Chain A, domain 1"/>
    <property type="match status" value="1"/>
</dbReference>
<evidence type="ECO:0000313" key="3">
    <source>
        <dbReference type="EMBL" id="CAF4163163.1"/>
    </source>
</evidence>
<feature type="transmembrane region" description="Helical" evidence="1">
    <location>
        <begin position="490"/>
        <end position="510"/>
    </location>
</feature>
<reference evidence="2" key="1">
    <citation type="submission" date="2021-02" db="EMBL/GenBank/DDBJ databases">
        <authorList>
            <person name="Nowell W R."/>
        </authorList>
    </citation>
    <scope>NUCLEOTIDE SEQUENCE</scope>
</reference>
<accession>A0A817Y384</accession>
<keyword evidence="5" id="KW-1185">Reference proteome</keyword>
<protein>
    <submittedName>
        <fullName evidence="2">Uncharacterized protein</fullName>
    </submittedName>
</protein>
<proteinExistence type="predicted"/>
<dbReference type="AlphaFoldDB" id="A0A817Y384"/>
<keyword evidence="1" id="KW-0472">Membrane</keyword>
<gene>
    <name evidence="2" type="ORF">TIS948_LOCUS25299</name>
    <name evidence="3" type="ORF">UJA718_LOCUS4197</name>
</gene>
<name>A0A817Y384_9BILA</name>
<dbReference type="SUPFAM" id="SSF56399">
    <property type="entry name" value="ADP-ribosylation"/>
    <property type="match status" value="1"/>
</dbReference>
<evidence type="ECO:0000313" key="4">
    <source>
        <dbReference type="Proteomes" id="UP000663825"/>
    </source>
</evidence>
<dbReference type="Proteomes" id="UP000663825">
    <property type="component" value="Unassembled WGS sequence"/>
</dbReference>
<evidence type="ECO:0000313" key="2">
    <source>
        <dbReference type="EMBL" id="CAF3373657.1"/>
    </source>
</evidence>
<dbReference type="EMBL" id="CAJNXB010004371">
    <property type="protein sequence ID" value="CAF3373657.1"/>
    <property type="molecule type" value="Genomic_DNA"/>
</dbReference>
<dbReference type="EMBL" id="CAJOBP010000333">
    <property type="protein sequence ID" value="CAF4163163.1"/>
    <property type="molecule type" value="Genomic_DNA"/>
</dbReference>
<comment type="caution">
    <text evidence="2">The sequence shown here is derived from an EMBL/GenBank/DDBJ whole genome shotgun (WGS) entry which is preliminary data.</text>
</comment>
<feature type="transmembrane region" description="Helical" evidence="1">
    <location>
        <begin position="554"/>
        <end position="572"/>
    </location>
</feature>
<sequence>MKSGITTDLKEHQLEFAEKHLVNFQFIWLILDLMTEVSSHDVIKNEQLKLFTCLTKKALKVHKSFSMEECIQLLHQYSDQSVFLVISNDAPLDEQSISKLRCFINVEYIYHFGSDDLWRKTKGDASNNIVRFSQDVSCLHILPSDVSSRKLENLDAETQRLVLKFFLIEILHRSPTTSQAKEDFLTYSESKYHSDHVRLEQIRQFKKSYNPDNAILWYTKGDFASRILNKTLRSCDLGPMFKSRYFISNIYSRLEKLYRLQRSTLLCDIVRLYRGKLLLREECDDLCRNIGKHVMANSFVSCFADEPVAFAFSGKDAEKSENHISVVFVIENLHPENVSKPYAYIATADSTKPHEYEVLLSFGTLFKIRSVKIHEDNVWTIHLYRGVEEQKLELELYTHLCLQLGVLNQPSDLVSLVETINDNQYVEQAKAITSSDYPPTTSNSQSTNFSNNTDVAAFPEMIMTIEKVDQLSLKNRVYNQIIQRPRVWKLLMVSMVIFIGSIILISVLLVKALNHGLPNSSTTTTTSTTTTYGGPGISSTATTYTVASSSSPVLYIWVLACYTIIYCLKIAFESFI</sequence>